<dbReference type="CDD" id="cd04672">
    <property type="entry name" value="NUDIX_CDP-Chase_like"/>
    <property type="match status" value="1"/>
</dbReference>
<dbReference type="GO" id="GO:0016787">
    <property type="term" value="F:hydrolase activity"/>
    <property type="evidence" value="ECO:0007669"/>
    <property type="project" value="UniProtKB-KW"/>
</dbReference>
<dbReference type="PANTHER" id="PTHR43046">
    <property type="entry name" value="GDP-MANNOSE MANNOSYL HYDROLASE"/>
    <property type="match status" value="1"/>
</dbReference>
<sequence length="205" mass="23432">MEPKWVTWAKEIQSLSQAGLAYSKDQFDIERFERLRELSQEIMAEYTEVPMEKLPELFANETGYQTPKVDVRAVVFRDNKILLVREMMDGRWSLPGGWADIGVSPSENAVKEAFEESGLEVKPVRLIAVMDKKCHPHPPGAYHIYKLFFLCEEIGGKLATGFETLDAGFFGLDELPELSVGRITESQIRILFEYGWDAGKQVYFD</sequence>
<keyword evidence="5" id="KW-1185">Reference proteome</keyword>
<reference evidence="4 5" key="1">
    <citation type="submission" date="2021-04" db="EMBL/GenBank/DDBJ databases">
        <title>Metabacillus sp. strain KIGAM252 whole genome sequence.</title>
        <authorList>
            <person name="Seo M.-J."/>
            <person name="Cho E.-S."/>
            <person name="Hwang C.Y."/>
            <person name="Yoon D.J."/>
        </authorList>
    </citation>
    <scope>NUCLEOTIDE SEQUENCE [LARGE SCALE GENOMIC DNA]</scope>
    <source>
        <strain evidence="4 5">KIGAM252</strain>
    </source>
</reference>
<dbReference type="Pfam" id="PF12535">
    <property type="entry name" value="Nudix_N"/>
    <property type="match status" value="1"/>
</dbReference>
<dbReference type="SUPFAM" id="SSF55811">
    <property type="entry name" value="Nudix"/>
    <property type="match status" value="1"/>
</dbReference>
<dbReference type="Proteomes" id="UP000682403">
    <property type="component" value="Unassembled WGS sequence"/>
</dbReference>
<evidence type="ECO:0000256" key="2">
    <source>
        <dbReference type="ARBA" id="ARBA00022801"/>
    </source>
</evidence>
<dbReference type="Gene3D" id="6.10.250.1120">
    <property type="match status" value="1"/>
</dbReference>
<dbReference type="EMBL" id="JAGVRK010000001">
    <property type="protein sequence ID" value="MBS2968701.1"/>
    <property type="molecule type" value="Genomic_DNA"/>
</dbReference>
<protein>
    <submittedName>
        <fullName evidence="4">NUDIX hydrolase</fullName>
    </submittedName>
</protein>
<evidence type="ECO:0000259" key="3">
    <source>
        <dbReference type="PROSITE" id="PS51462"/>
    </source>
</evidence>
<comment type="cofactor">
    <cofactor evidence="1">
        <name>Mg(2+)</name>
        <dbReference type="ChEBI" id="CHEBI:18420"/>
    </cofactor>
</comment>
<dbReference type="RefSeq" id="WP_211557703.1">
    <property type="nucleotide sequence ID" value="NZ_JAGVRK010000001.1"/>
</dbReference>
<dbReference type="PANTHER" id="PTHR43046:SF16">
    <property type="entry name" value="ADP-RIBOSE PYROPHOSPHATASE YJHB-RELATED"/>
    <property type="match status" value="1"/>
</dbReference>
<gene>
    <name evidence="4" type="ORF">J9317_08015</name>
</gene>
<evidence type="ECO:0000313" key="4">
    <source>
        <dbReference type="EMBL" id="MBS2968701.1"/>
    </source>
</evidence>
<dbReference type="PROSITE" id="PS51462">
    <property type="entry name" value="NUDIX"/>
    <property type="match status" value="1"/>
</dbReference>
<dbReference type="Pfam" id="PF00293">
    <property type="entry name" value="NUDIX"/>
    <property type="match status" value="1"/>
</dbReference>
<dbReference type="InterPro" id="IPR000086">
    <property type="entry name" value="NUDIX_hydrolase_dom"/>
</dbReference>
<dbReference type="InterPro" id="IPR015797">
    <property type="entry name" value="NUDIX_hydrolase-like_dom_sf"/>
</dbReference>
<comment type="caution">
    <text evidence="4">The sequence shown here is derived from an EMBL/GenBank/DDBJ whole genome shotgun (WGS) entry which is preliminary data.</text>
</comment>
<keyword evidence="2 4" id="KW-0378">Hydrolase</keyword>
<dbReference type="InterPro" id="IPR059176">
    <property type="entry name" value="UDP-X_N"/>
</dbReference>
<name>A0ABS5LD79_9BACI</name>
<accession>A0ABS5LD79</accession>
<evidence type="ECO:0000313" key="5">
    <source>
        <dbReference type="Proteomes" id="UP000682403"/>
    </source>
</evidence>
<proteinExistence type="predicted"/>
<dbReference type="Gene3D" id="3.90.79.10">
    <property type="entry name" value="Nucleoside Triphosphate Pyrophosphohydrolase"/>
    <property type="match status" value="1"/>
</dbReference>
<organism evidence="4 5">
    <name type="scientific">Metabacillus flavus</name>
    <dbReference type="NCBI Taxonomy" id="2823519"/>
    <lineage>
        <taxon>Bacteria</taxon>
        <taxon>Bacillati</taxon>
        <taxon>Bacillota</taxon>
        <taxon>Bacilli</taxon>
        <taxon>Bacillales</taxon>
        <taxon>Bacillaceae</taxon>
        <taxon>Metabacillus</taxon>
    </lineage>
</organism>
<feature type="domain" description="Nudix hydrolase" evidence="3">
    <location>
        <begin position="66"/>
        <end position="192"/>
    </location>
</feature>
<evidence type="ECO:0000256" key="1">
    <source>
        <dbReference type="ARBA" id="ARBA00001946"/>
    </source>
</evidence>